<dbReference type="SUPFAM" id="SSF53448">
    <property type="entry name" value="Nucleotide-diphospho-sugar transferases"/>
    <property type="match status" value="1"/>
</dbReference>
<name>A0A0F9FPC4_9ZZZZ</name>
<dbReference type="InterPro" id="IPR001173">
    <property type="entry name" value="Glyco_trans_2-like"/>
</dbReference>
<dbReference type="InterPro" id="IPR029044">
    <property type="entry name" value="Nucleotide-diphossugar_trans"/>
</dbReference>
<dbReference type="PANTHER" id="PTHR43630:SF1">
    <property type="entry name" value="POLY-BETA-1,6-N-ACETYL-D-GLUCOSAMINE SYNTHASE"/>
    <property type="match status" value="1"/>
</dbReference>
<organism evidence="4">
    <name type="scientific">marine sediment metagenome</name>
    <dbReference type="NCBI Taxonomy" id="412755"/>
    <lineage>
        <taxon>unclassified sequences</taxon>
        <taxon>metagenomes</taxon>
        <taxon>ecological metagenomes</taxon>
    </lineage>
</organism>
<dbReference type="Pfam" id="PF00535">
    <property type="entry name" value="Glycos_transf_2"/>
    <property type="match status" value="1"/>
</dbReference>
<accession>A0A0F9FPC4</accession>
<comment type="caution">
    <text evidence="4">The sequence shown here is derived from an EMBL/GenBank/DDBJ whole genome shotgun (WGS) entry which is preliminary data.</text>
</comment>
<dbReference type="Gene3D" id="3.90.550.10">
    <property type="entry name" value="Spore Coat Polysaccharide Biosynthesis Protein SpsA, Chain A"/>
    <property type="match status" value="1"/>
</dbReference>
<protein>
    <recommendedName>
        <fullName evidence="3">Glycosyltransferase 2-like domain-containing protein</fullName>
    </recommendedName>
</protein>
<dbReference type="GO" id="GO:0016757">
    <property type="term" value="F:glycosyltransferase activity"/>
    <property type="evidence" value="ECO:0007669"/>
    <property type="project" value="UniProtKB-KW"/>
</dbReference>
<proteinExistence type="predicted"/>
<evidence type="ECO:0000256" key="1">
    <source>
        <dbReference type="ARBA" id="ARBA00022676"/>
    </source>
</evidence>
<evidence type="ECO:0000313" key="4">
    <source>
        <dbReference type="EMBL" id="KKL88324.1"/>
    </source>
</evidence>
<keyword evidence="2" id="KW-0808">Transferase</keyword>
<evidence type="ECO:0000259" key="3">
    <source>
        <dbReference type="Pfam" id="PF00535"/>
    </source>
</evidence>
<dbReference type="AlphaFoldDB" id="A0A0F9FPC4"/>
<sequence>MIEHNISILIPSWNGEKYIESCLNSLLKNEYPKFKIISIVGGTDKAFEISLEYQKKYPNKIIALQRKKGKKNEALNIGLKETDGDIIIITDVDCIYRPNWLKRINEIFQDNKINLITSFGMPYLENESSFAEYNKIRVGAGLLKFENGQVV</sequence>
<evidence type="ECO:0000256" key="2">
    <source>
        <dbReference type="ARBA" id="ARBA00022679"/>
    </source>
</evidence>
<dbReference type="CDD" id="cd00761">
    <property type="entry name" value="Glyco_tranf_GTA_type"/>
    <property type="match status" value="1"/>
</dbReference>
<gene>
    <name evidence="4" type="ORF">LCGC14_1925870</name>
</gene>
<feature type="domain" description="Glycosyltransferase 2-like" evidence="3">
    <location>
        <begin position="7"/>
        <end position="114"/>
    </location>
</feature>
<reference evidence="4" key="1">
    <citation type="journal article" date="2015" name="Nature">
        <title>Complex archaea that bridge the gap between prokaryotes and eukaryotes.</title>
        <authorList>
            <person name="Spang A."/>
            <person name="Saw J.H."/>
            <person name="Jorgensen S.L."/>
            <person name="Zaremba-Niedzwiedzka K."/>
            <person name="Martijn J."/>
            <person name="Lind A.E."/>
            <person name="van Eijk R."/>
            <person name="Schleper C."/>
            <person name="Guy L."/>
            <person name="Ettema T.J."/>
        </authorList>
    </citation>
    <scope>NUCLEOTIDE SEQUENCE</scope>
</reference>
<dbReference type="EMBL" id="LAZR01020597">
    <property type="protein sequence ID" value="KKL88324.1"/>
    <property type="molecule type" value="Genomic_DNA"/>
</dbReference>
<keyword evidence="1" id="KW-0328">Glycosyltransferase</keyword>
<dbReference type="PANTHER" id="PTHR43630">
    <property type="entry name" value="POLY-BETA-1,6-N-ACETYL-D-GLUCOSAMINE SYNTHASE"/>
    <property type="match status" value="1"/>
</dbReference>
<feature type="non-terminal residue" evidence="4">
    <location>
        <position position="151"/>
    </location>
</feature>